<comment type="caution">
    <text evidence="2">The sequence shown here is derived from an EMBL/GenBank/DDBJ whole genome shotgun (WGS) entry which is preliminary data.</text>
</comment>
<dbReference type="Proteomes" id="UP001281614">
    <property type="component" value="Unassembled WGS sequence"/>
</dbReference>
<name>A0AAE0D6Z9_COLKA</name>
<dbReference type="EMBL" id="VYYT01000118">
    <property type="protein sequence ID" value="KAK2767204.1"/>
    <property type="molecule type" value="Genomic_DNA"/>
</dbReference>
<keyword evidence="3" id="KW-1185">Reference proteome</keyword>
<proteinExistence type="predicted"/>
<feature type="region of interest" description="Disordered" evidence="1">
    <location>
        <begin position="36"/>
        <end position="76"/>
    </location>
</feature>
<dbReference type="AlphaFoldDB" id="A0AAE0D6Z9"/>
<feature type="compositionally biased region" description="Polar residues" evidence="1">
    <location>
        <begin position="1"/>
        <end position="11"/>
    </location>
</feature>
<evidence type="ECO:0000313" key="2">
    <source>
        <dbReference type="EMBL" id="KAK2767204.1"/>
    </source>
</evidence>
<evidence type="ECO:0000256" key="1">
    <source>
        <dbReference type="SAM" id="MobiDB-lite"/>
    </source>
</evidence>
<reference evidence="2" key="1">
    <citation type="submission" date="2023-02" db="EMBL/GenBank/DDBJ databases">
        <title>Colletotrichum kahawae CIFC_Que2 genome sequencing and assembly.</title>
        <authorList>
            <person name="Baroncelli R."/>
        </authorList>
    </citation>
    <scope>NUCLEOTIDE SEQUENCE</scope>
    <source>
        <strain evidence="2">CIFC_Que2</strain>
    </source>
</reference>
<gene>
    <name evidence="2" type="ORF">CKAH01_15322</name>
</gene>
<accession>A0AAE0D6Z9</accession>
<feature type="region of interest" description="Disordered" evidence="1">
    <location>
        <begin position="1"/>
        <end position="20"/>
    </location>
</feature>
<sequence length="301" mass="34451">MEDQIVGQSPTTPRPFFDPVRDALFVNESKIVENYQQTPTDVDEIWRPNSSRDSPDTEYQHQGPNKKKKKSTRESGQQVFQFLSISHPKEARLFRTKIRSHAAQNPNAREKRVAGLKPNLPKRLAPDFKAEGSLCSSNRYDEDTLQSTDTTWRLVRPQTVPSIQSSSHEILNENPYEEHASRTGAFRDYFQDPAPRPVDLSFNEELARNGNLSSSFPRQFQLEKFNAPSNRVRENCATQVPTHQIDAARPKGLNSLQQSNIPGTWQPAEVGLREFDKYQPDCEITEEEREERVVGRCRKGA</sequence>
<protein>
    <submittedName>
        <fullName evidence="2">Uncharacterized protein</fullName>
    </submittedName>
</protein>
<evidence type="ECO:0000313" key="3">
    <source>
        <dbReference type="Proteomes" id="UP001281614"/>
    </source>
</evidence>
<organism evidence="2 3">
    <name type="scientific">Colletotrichum kahawae</name>
    <name type="common">Coffee berry disease fungus</name>
    <dbReference type="NCBI Taxonomy" id="34407"/>
    <lineage>
        <taxon>Eukaryota</taxon>
        <taxon>Fungi</taxon>
        <taxon>Dikarya</taxon>
        <taxon>Ascomycota</taxon>
        <taxon>Pezizomycotina</taxon>
        <taxon>Sordariomycetes</taxon>
        <taxon>Hypocreomycetidae</taxon>
        <taxon>Glomerellales</taxon>
        <taxon>Glomerellaceae</taxon>
        <taxon>Colletotrichum</taxon>
        <taxon>Colletotrichum gloeosporioides species complex</taxon>
    </lineage>
</organism>